<dbReference type="Proteomes" id="UP000290253">
    <property type="component" value="Unassembled WGS sequence"/>
</dbReference>
<dbReference type="GO" id="GO:0005886">
    <property type="term" value="C:plasma membrane"/>
    <property type="evidence" value="ECO:0007669"/>
    <property type="project" value="UniProtKB-SubCell"/>
</dbReference>
<keyword evidence="6 7" id="KW-0472">Membrane</keyword>
<dbReference type="InterPro" id="IPR032808">
    <property type="entry name" value="DoxX"/>
</dbReference>
<reference evidence="8 9" key="1">
    <citation type="journal article" date="2016" name="Int. J. Syst. Evol. Microbiol.">
        <title>Acidipila dinghuensis sp. nov., an acidobacterium isolated from forest soil.</title>
        <authorList>
            <person name="Jiang Y.W."/>
            <person name="Wang J."/>
            <person name="Chen M.H."/>
            <person name="Lv Y.Y."/>
            <person name="Qiu L.H."/>
        </authorList>
    </citation>
    <scope>NUCLEOTIDE SEQUENCE [LARGE SCALE GENOMIC DNA]</scope>
    <source>
        <strain evidence="8 9">DHOF10</strain>
    </source>
</reference>
<dbReference type="AlphaFoldDB" id="A0A4V1NW39"/>
<keyword evidence="3" id="KW-1003">Cell membrane</keyword>
<evidence type="ECO:0000256" key="1">
    <source>
        <dbReference type="ARBA" id="ARBA00004651"/>
    </source>
</evidence>
<keyword evidence="5 7" id="KW-1133">Transmembrane helix</keyword>
<sequence>MAQLYVHFCRLVSRLQSPLLLAIRLYWGWQFAQTGWGKLHNLAHVKDFFTSLGIPAPGLMAPAISVLEFAGGILLMLGLGSRLIALLLSANMFVAYLTADREALTSVFSDPGKFYIADPFTFLFASLLVLVFGSGFFALDTFIGKYMARRGTMEE</sequence>
<dbReference type="EMBL" id="SDMK01000001">
    <property type="protein sequence ID" value="RXS98082.1"/>
    <property type="molecule type" value="Genomic_DNA"/>
</dbReference>
<organism evidence="8 9">
    <name type="scientific">Silvibacterium dinghuense</name>
    <dbReference type="NCBI Taxonomy" id="1560006"/>
    <lineage>
        <taxon>Bacteria</taxon>
        <taxon>Pseudomonadati</taxon>
        <taxon>Acidobacteriota</taxon>
        <taxon>Terriglobia</taxon>
        <taxon>Terriglobales</taxon>
        <taxon>Acidobacteriaceae</taxon>
        <taxon>Silvibacterium</taxon>
    </lineage>
</organism>
<evidence type="ECO:0000256" key="7">
    <source>
        <dbReference type="SAM" id="Phobius"/>
    </source>
</evidence>
<comment type="subcellular location">
    <subcellularLocation>
        <location evidence="1">Cell membrane</location>
        <topology evidence="1">Multi-pass membrane protein</topology>
    </subcellularLocation>
</comment>
<dbReference type="OrthoDB" id="8228280at2"/>
<accession>A0A4V1NW39</accession>
<proteinExistence type="inferred from homology"/>
<keyword evidence="9" id="KW-1185">Reference proteome</keyword>
<dbReference type="Pfam" id="PF07681">
    <property type="entry name" value="DoxX"/>
    <property type="match status" value="1"/>
</dbReference>
<keyword evidence="4 7" id="KW-0812">Transmembrane</keyword>
<evidence type="ECO:0000256" key="5">
    <source>
        <dbReference type="ARBA" id="ARBA00022989"/>
    </source>
</evidence>
<protein>
    <submittedName>
        <fullName evidence="8">DoxX family protein</fullName>
    </submittedName>
</protein>
<gene>
    <name evidence="8" type="ORF">ESZ00_01270</name>
</gene>
<evidence type="ECO:0000256" key="2">
    <source>
        <dbReference type="ARBA" id="ARBA00006679"/>
    </source>
</evidence>
<dbReference type="PANTHER" id="PTHR33452:SF1">
    <property type="entry name" value="INNER MEMBRANE PROTEIN YPHA-RELATED"/>
    <property type="match status" value="1"/>
</dbReference>
<evidence type="ECO:0000256" key="4">
    <source>
        <dbReference type="ARBA" id="ARBA00022692"/>
    </source>
</evidence>
<comment type="similarity">
    <text evidence="2">Belongs to the DoxX family.</text>
</comment>
<evidence type="ECO:0000313" key="9">
    <source>
        <dbReference type="Proteomes" id="UP000290253"/>
    </source>
</evidence>
<dbReference type="InterPro" id="IPR051907">
    <property type="entry name" value="DoxX-like_oxidoreductase"/>
</dbReference>
<feature type="transmembrane region" description="Helical" evidence="7">
    <location>
        <begin position="119"/>
        <end position="143"/>
    </location>
</feature>
<dbReference type="PANTHER" id="PTHR33452">
    <property type="entry name" value="OXIDOREDUCTASE CATD-RELATED"/>
    <property type="match status" value="1"/>
</dbReference>
<evidence type="ECO:0000256" key="6">
    <source>
        <dbReference type="ARBA" id="ARBA00023136"/>
    </source>
</evidence>
<evidence type="ECO:0000313" key="8">
    <source>
        <dbReference type="EMBL" id="RXS98082.1"/>
    </source>
</evidence>
<comment type="caution">
    <text evidence="8">The sequence shown here is derived from an EMBL/GenBank/DDBJ whole genome shotgun (WGS) entry which is preliminary data.</text>
</comment>
<name>A0A4V1NW39_9BACT</name>
<feature type="transmembrane region" description="Helical" evidence="7">
    <location>
        <begin position="52"/>
        <end position="76"/>
    </location>
</feature>
<evidence type="ECO:0000256" key="3">
    <source>
        <dbReference type="ARBA" id="ARBA00022475"/>
    </source>
</evidence>